<dbReference type="PANTHER" id="PTHR32024">
    <property type="entry name" value="TRK SYSTEM POTASSIUM UPTAKE PROTEIN TRKG-RELATED"/>
    <property type="match status" value="1"/>
</dbReference>
<dbReference type="EMBL" id="LR215729">
    <property type="protein sequence ID" value="VEV97599.1"/>
    <property type="molecule type" value="Genomic_DNA"/>
</dbReference>
<dbReference type="RefSeq" id="WP_090514220.1">
    <property type="nucleotide sequence ID" value="NZ_FPBC01000011.1"/>
</dbReference>
<feature type="transmembrane region" description="Helical" evidence="10">
    <location>
        <begin position="12"/>
        <end position="32"/>
    </location>
</feature>
<dbReference type="AlphaFoldDB" id="A0A653E4E5"/>
<evidence type="ECO:0000256" key="3">
    <source>
        <dbReference type="ARBA" id="ARBA00022475"/>
    </source>
</evidence>
<keyword evidence="4" id="KW-0633">Potassium transport</keyword>
<evidence type="ECO:0000256" key="9">
    <source>
        <dbReference type="ARBA" id="ARBA00023136"/>
    </source>
</evidence>
<evidence type="ECO:0000256" key="5">
    <source>
        <dbReference type="ARBA" id="ARBA00022692"/>
    </source>
</evidence>
<sequence>MRRNTLQHPTRLVPLTFLAAIALGTLVLMLPVSHTDNLSVPLLTALFTAVSAVCVTGLSVVDTAVYWSGFGQAVILILFQIGGLGIMTGATLLGMLVSNRMQLSQRLIAQSEIRSLGLGDVVDVLKMILIVTVSVELVVAVILTIDLHFSYNEPWLTALWNGVFHSVSAFNNAGFSTYSDSLMRFESSPVVVLSITSSLLIGGLGFPVLLEIFRQGSQTKTWSIHTRITLIGTAILLIGGTVAILAYEWSNPNTLGPLSWWDKFLGAFFHSATARTAGFNTLDIGEMHAVTLVVNYVLMFIGGGSAGTAGGIKVTTFFLLLFVVWAEIRGNADTTAFNRRIAYETQRQALAIVLLSAAVVSVATIILLSVTSFQLQDVLFETISAFATVGMTTGITPDLPPSGQLVIIVLMFIGRVGTITVAAALALRSSTTPYRYPEERPLVG</sequence>
<dbReference type="GO" id="GO:0015379">
    <property type="term" value="F:potassium:chloride symporter activity"/>
    <property type="evidence" value="ECO:0007669"/>
    <property type="project" value="InterPro"/>
</dbReference>
<evidence type="ECO:0000256" key="2">
    <source>
        <dbReference type="ARBA" id="ARBA00022448"/>
    </source>
</evidence>
<keyword evidence="5 10" id="KW-0812">Transmembrane</keyword>
<keyword evidence="3" id="KW-1003">Cell membrane</keyword>
<keyword evidence="8" id="KW-0406">Ion transport</keyword>
<feature type="transmembrane region" description="Helical" evidence="10">
    <location>
        <begin position="296"/>
        <end position="328"/>
    </location>
</feature>
<feature type="transmembrane region" description="Helical" evidence="10">
    <location>
        <begin position="157"/>
        <end position="178"/>
    </location>
</feature>
<feature type="transmembrane region" description="Helical" evidence="10">
    <location>
        <begin position="38"/>
        <end position="61"/>
    </location>
</feature>
<evidence type="ECO:0000256" key="7">
    <source>
        <dbReference type="ARBA" id="ARBA00022989"/>
    </source>
</evidence>
<organism evidence="11">
    <name type="scientific">Pseudomonas marincola</name>
    <dbReference type="NCBI Taxonomy" id="437900"/>
    <lineage>
        <taxon>Bacteria</taxon>
        <taxon>Pseudomonadati</taxon>
        <taxon>Pseudomonadota</taxon>
        <taxon>Gammaproteobacteria</taxon>
        <taxon>Pseudomonadales</taxon>
        <taxon>Pseudomonadaceae</taxon>
        <taxon>Pseudomonas</taxon>
    </lineage>
</organism>
<dbReference type="NCBIfam" id="TIGR00933">
    <property type="entry name" value="2a38"/>
    <property type="match status" value="1"/>
</dbReference>
<evidence type="ECO:0000313" key="11">
    <source>
        <dbReference type="EMBL" id="VEV97599.1"/>
    </source>
</evidence>
<feature type="transmembrane region" description="Helical" evidence="10">
    <location>
        <begin position="73"/>
        <end position="97"/>
    </location>
</feature>
<dbReference type="InterPro" id="IPR003445">
    <property type="entry name" value="Cat_transpt"/>
</dbReference>
<feature type="transmembrane region" description="Helical" evidence="10">
    <location>
        <begin position="124"/>
        <end position="145"/>
    </location>
</feature>
<feature type="transmembrane region" description="Helical" evidence="10">
    <location>
        <begin position="190"/>
        <end position="212"/>
    </location>
</feature>
<keyword evidence="9 10" id="KW-0472">Membrane</keyword>
<evidence type="ECO:0000256" key="10">
    <source>
        <dbReference type="SAM" id="Phobius"/>
    </source>
</evidence>
<gene>
    <name evidence="11" type="primary">ktrB</name>
    <name evidence="11" type="ORF">PMYSY11_2554</name>
</gene>
<reference evidence="11" key="1">
    <citation type="submission" date="2019-02" db="EMBL/GenBank/DDBJ databases">
        <authorList>
            <consortium name="Genoscope - CEA"/>
            <person name="William W."/>
        </authorList>
    </citation>
    <scope>NUCLEOTIDE SEQUENCE [LARGE SCALE GENOMIC DNA]</scope>
    <source>
        <strain evidence="11">YSy11</strain>
    </source>
</reference>
<proteinExistence type="predicted"/>
<dbReference type="Pfam" id="PF02386">
    <property type="entry name" value="TrkH"/>
    <property type="match status" value="1"/>
</dbReference>
<dbReference type="PANTHER" id="PTHR32024:SF1">
    <property type="entry name" value="KTR SYSTEM POTASSIUM UPTAKE PROTEIN B"/>
    <property type="match status" value="1"/>
</dbReference>
<name>A0A653E4E5_9PSED</name>
<feature type="transmembrane region" description="Helical" evidence="10">
    <location>
        <begin position="224"/>
        <end position="247"/>
    </location>
</feature>
<comment type="subcellular location">
    <subcellularLocation>
        <location evidence="1">Cell membrane</location>
        <topology evidence="1">Multi-pass membrane protein</topology>
    </subcellularLocation>
</comment>
<evidence type="ECO:0000256" key="8">
    <source>
        <dbReference type="ARBA" id="ARBA00023065"/>
    </source>
</evidence>
<keyword evidence="7 10" id="KW-1133">Transmembrane helix</keyword>
<evidence type="ECO:0000256" key="1">
    <source>
        <dbReference type="ARBA" id="ARBA00004651"/>
    </source>
</evidence>
<evidence type="ECO:0000256" key="6">
    <source>
        <dbReference type="ARBA" id="ARBA00022958"/>
    </source>
</evidence>
<dbReference type="GO" id="GO:0005886">
    <property type="term" value="C:plasma membrane"/>
    <property type="evidence" value="ECO:0007669"/>
    <property type="project" value="UniProtKB-SubCell"/>
</dbReference>
<evidence type="ECO:0000256" key="4">
    <source>
        <dbReference type="ARBA" id="ARBA00022538"/>
    </source>
</evidence>
<accession>A0A653E4E5</accession>
<dbReference type="InterPro" id="IPR004772">
    <property type="entry name" value="TrkH"/>
</dbReference>
<protein>
    <submittedName>
        <fullName evidence="11">Ktr system potassium uptake protein B</fullName>
    </submittedName>
</protein>
<keyword evidence="2" id="KW-0813">Transport</keyword>
<feature type="transmembrane region" description="Helical" evidence="10">
    <location>
        <begin position="405"/>
        <end position="427"/>
    </location>
</feature>
<feature type="transmembrane region" description="Helical" evidence="10">
    <location>
        <begin position="349"/>
        <end position="370"/>
    </location>
</feature>
<keyword evidence="6" id="KW-0630">Potassium</keyword>